<dbReference type="Proteomes" id="UP000017184">
    <property type="component" value="Chromosome"/>
</dbReference>
<reference evidence="2 3" key="1">
    <citation type="journal article" date="2013" name="Genome Biol.">
        <title>Genomic analysis reveals key aspects of prokaryotic symbiosis in the phototrophic consortium "Chlorochromatium aggregatum".</title>
        <authorList>
            <person name="Liu Z."/>
            <person name="Muller J."/>
            <person name="Li T."/>
            <person name="Alvey R.M."/>
            <person name="Vogl K."/>
            <person name="Frigaard N.U."/>
            <person name="Rockwell N.C."/>
            <person name="Boyd E.S."/>
            <person name="Tomsho L.P."/>
            <person name="Schuster S.C."/>
            <person name="Henke P."/>
            <person name="Rohde M."/>
            <person name="Overmann J."/>
            <person name="Bryant D.A."/>
        </authorList>
    </citation>
    <scope>NUCLEOTIDE SEQUENCE [LARGE SCALE GENOMIC DNA]</scope>
    <source>
        <strain evidence="2">CR</strain>
    </source>
</reference>
<dbReference type="AlphaFoldDB" id="U5N830"/>
<dbReference type="OrthoDB" id="8622300at2"/>
<gene>
    <name evidence="2" type="ORF">Cenrod_0299</name>
</gene>
<dbReference type="HOGENOM" id="CLU_313020_0_0_4"/>
<dbReference type="STRING" id="946483.Cenrod_0299"/>
<name>U5N830_9BURK</name>
<keyword evidence="1" id="KW-0732">Signal</keyword>
<sequence length="936" mass="93977">MKINQLLLTRIAAACFSITAAALLTSGCGGGGGGEPVKNPGTVADGYVSGAVVVLDHNDDGVCDDNDRDSRLGTTTDAQGKFSFPAAFGSHMTCAKGGTDITSGQAFIGELKAPAGASVITPLTTLVQATIDAAPAGSKPTPEAAAQQVATKLGLADLGTQILSTDPVASAATIPALTQTTTAVQVLLVQTARTIAAAAGWNASTDQTAALYRAAIVGLAAAVNTSNPTDLKNLASATALIKTAMNQAVVKAQAEAIIPALANLAPASIAAVASGNIATVTQGVANSTKSLLSALQDTFASQTTALLAPVLTQQVAASGVEGFVDTLSTTATAVAAALQQGNINNAASPIQQLLAKVNAVSEPDITIPLPTGGKVVDGYVEGATVVLDKNDDGVCDDNKTDSNLATTTDAQGNFSFPAAFGSHMTCAKGGTDISTGQAFIGELKAPAGSTQITPLTTLVQATMEAEAGSGVYVKPTSEQIATAAEKIATNLGLDIGAEILTTDPVAAAETNSALTQTTIAVQVMLVQMANTIASAATGQETTTTTATQSAALYQAAVTGLSNAVATVQAPVTLSNSSTTSTTAVRALVTEAVTKSVDAAKESASANTNANIGNLAGLDSASVAAVTANNVAQVTQSIASKPAAVLVQATATQTENQVLQALQDTTALQTTATLANLLTTTVAEKATASNSVTQLQELATAITTAVQTGDVSAAETAIEDHVEAVQEETGTTITVELPPVAPPQNMLVLSEPKVNSVAVDTTKALPYRVTVPGPLTTASLKLTALDQPVFTNPTVKLNVLEYGTGSRQLRLSIAPVTFGLDGNSVTLQVPTTATVSVTGVNSSGQTFTAVLDDIAQQVLVLQNQVLAFNWEPVVAQLSQQTGFGTIGITSGTFSVDAKLEGVSSVARLSSVTGAVPVKLADGTETIIVTIQASTTNP</sequence>
<evidence type="ECO:0000256" key="1">
    <source>
        <dbReference type="SAM" id="SignalP"/>
    </source>
</evidence>
<accession>U5N830</accession>
<protein>
    <submittedName>
        <fullName evidence="2">Uncharacterized protein</fullName>
    </submittedName>
</protein>
<feature type="chain" id="PRO_5004663005" evidence="1">
    <location>
        <begin position="23"/>
        <end position="936"/>
    </location>
</feature>
<evidence type="ECO:0000313" key="3">
    <source>
        <dbReference type="Proteomes" id="UP000017184"/>
    </source>
</evidence>
<feature type="signal peptide" evidence="1">
    <location>
        <begin position="1"/>
        <end position="22"/>
    </location>
</feature>
<organism evidence="2 3">
    <name type="scientific">Candidatus Symbiobacter mobilis CR</name>
    <dbReference type="NCBI Taxonomy" id="946483"/>
    <lineage>
        <taxon>Bacteria</taxon>
        <taxon>Pseudomonadati</taxon>
        <taxon>Pseudomonadota</taxon>
        <taxon>Betaproteobacteria</taxon>
        <taxon>Burkholderiales</taxon>
        <taxon>Comamonadaceae</taxon>
    </lineage>
</organism>
<dbReference type="RefSeq" id="WP_022771244.1">
    <property type="nucleotide sequence ID" value="NC_022576.1"/>
</dbReference>
<dbReference type="eggNOG" id="COG5295">
    <property type="taxonomic scope" value="Bacteria"/>
</dbReference>
<dbReference type="EMBL" id="CP004885">
    <property type="protein sequence ID" value="AGX86423.1"/>
    <property type="molecule type" value="Genomic_DNA"/>
</dbReference>
<evidence type="ECO:0000313" key="2">
    <source>
        <dbReference type="EMBL" id="AGX86423.1"/>
    </source>
</evidence>
<dbReference type="KEGG" id="cbx:Cenrod_0299"/>
<proteinExistence type="predicted"/>
<dbReference type="PROSITE" id="PS51257">
    <property type="entry name" value="PROKAR_LIPOPROTEIN"/>
    <property type="match status" value="1"/>
</dbReference>
<keyword evidence="3" id="KW-1185">Reference proteome</keyword>